<dbReference type="OrthoDB" id="5696227at2759"/>
<protein>
    <recommendedName>
        <fullName evidence="5">Chorion class high-cysteine HCB protein 13</fullName>
    </recommendedName>
</protein>
<reference evidence="3" key="1">
    <citation type="submission" date="2017-01" db="EMBL/GenBank/DDBJ databases">
        <authorList>
            <person name="Mah S.A."/>
            <person name="Swanson W.J."/>
            <person name="Moy G.W."/>
            <person name="Vacquier V.D."/>
        </authorList>
    </citation>
    <scope>NUCLEOTIDE SEQUENCE [LARGE SCALE GENOMIC DNA]</scope>
    <source>
        <strain evidence="3">ID-206-W2</strain>
    </source>
</reference>
<dbReference type="EMBL" id="LSSM01000768">
    <property type="protein sequence ID" value="OMJ27933.1"/>
    <property type="molecule type" value="Genomic_DNA"/>
</dbReference>
<evidence type="ECO:0000313" key="2">
    <source>
        <dbReference type="EMBL" id="OMJ16957.1"/>
    </source>
</evidence>
<gene>
    <name evidence="3" type="ORF">AYI69_g2598</name>
    <name evidence="2" type="ORF">AYI69_g7621</name>
</gene>
<evidence type="ECO:0000313" key="3">
    <source>
        <dbReference type="EMBL" id="OMJ27933.1"/>
    </source>
</evidence>
<keyword evidence="4" id="KW-1185">Reference proteome</keyword>
<reference evidence="4" key="2">
    <citation type="submission" date="2017-01" db="EMBL/GenBank/DDBJ databases">
        <authorList>
            <person name="Wang Y."/>
            <person name="White M."/>
            <person name="Kvist S."/>
            <person name="Moncalvo J.-M."/>
        </authorList>
    </citation>
    <scope>NUCLEOTIDE SEQUENCE [LARGE SCALE GENOMIC DNA]</scope>
    <source>
        <strain evidence="4">ID-206-W2</strain>
    </source>
</reference>
<feature type="signal peptide" evidence="1">
    <location>
        <begin position="1"/>
        <end position="29"/>
    </location>
</feature>
<sequence length="115" mass="11458">MKISSIIKSLTFATTFLISSSMGFQGNQGDNVNNMFGMENDNDLLSNGPHIGALGISDQPEINCCCGGCRGGCRGGGYLTGGCPGGGYLTGGSIGGGCCAGGCGCCDNDDIQAKI</sequence>
<evidence type="ECO:0000313" key="4">
    <source>
        <dbReference type="Proteomes" id="UP000187429"/>
    </source>
</evidence>
<dbReference type="EMBL" id="LSSM01003732">
    <property type="protein sequence ID" value="OMJ16957.1"/>
    <property type="molecule type" value="Genomic_DNA"/>
</dbReference>
<proteinExistence type="predicted"/>
<evidence type="ECO:0000256" key="1">
    <source>
        <dbReference type="SAM" id="SignalP"/>
    </source>
</evidence>
<name>A0A1R1YM40_9FUNG</name>
<dbReference type="AlphaFoldDB" id="A0A1R1YM40"/>
<accession>A0A1R1YM40</accession>
<dbReference type="Proteomes" id="UP000187429">
    <property type="component" value="Unassembled WGS sequence"/>
</dbReference>
<evidence type="ECO:0008006" key="5">
    <source>
        <dbReference type="Google" id="ProtNLM"/>
    </source>
</evidence>
<comment type="caution">
    <text evidence="3">The sequence shown here is derived from an EMBL/GenBank/DDBJ whole genome shotgun (WGS) entry which is preliminary data.</text>
</comment>
<organism evidence="3 4">
    <name type="scientific">Smittium culicis</name>
    <dbReference type="NCBI Taxonomy" id="133412"/>
    <lineage>
        <taxon>Eukaryota</taxon>
        <taxon>Fungi</taxon>
        <taxon>Fungi incertae sedis</taxon>
        <taxon>Zoopagomycota</taxon>
        <taxon>Kickxellomycotina</taxon>
        <taxon>Harpellomycetes</taxon>
        <taxon>Harpellales</taxon>
        <taxon>Legeriomycetaceae</taxon>
        <taxon>Smittium</taxon>
    </lineage>
</organism>
<feature type="chain" id="PRO_5015069051" description="Chorion class high-cysteine HCB protein 13" evidence="1">
    <location>
        <begin position="30"/>
        <end position="115"/>
    </location>
</feature>
<keyword evidence="1" id="KW-0732">Signal</keyword>